<proteinExistence type="predicted"/>
<accession>A0A0H4WPS0</accession>
<reference evidence="1 2" key="1">
    <citation type="journal article" date="2016" name="PLoS ONE">
        <title>Complete Genome Sequence and Comparative Genomics of a Novel Myxobacterium Myxococcus hansupus.</title>
        <authorList>
            <person name="Sharma G."/>
            <person name="Narwani T."/>
            <person name="Subramanian S."/>
        </authorList>
    </citation>
    <scope>NUCLEOTIDE SEQUENCE [LARGE SCALE GENOMIC DNA]</scope>
    <source>
        <strain evidence="2">mixupus</strain>
    </source>
</reference>
<evidence type="ECO:0000313" key="1">
    <source>
        <dbReference type="EMBL" id="AKQ65491.1"/>
    </source>
</evidence>
<organism evidence="1 2">
    <name type="scientific">Pseudomyxococcus hansupus</name>
    <dbReference type="NCBI Taxonomy" id="1297742"/>
    <lineage>
        <taxon>Bacteria</taxon>
        <taxon>Pseudomonadati</taxon>
        <taxon>Myxococcota</taxon>
        <taxon>Myxococcia</taxon>
        <taxon>Myxococcales</taxon>
        <taxon>Cystobacterineae</taxon>
        <taxon>Myxococcaceae</taxon>
        <taxon>Pseudomyxococcus</taxon>
    </lineage>
</organism>
<dbReference type="eggNOG" id="COG3520">
    <property type="taxonomic scope" value="Bacteria"/>
</dbReference>
<protein>
    <submittedName>
        <fullName evidence="1">Uncharacterized protein</fullName>
    </submittedName>
</protein>
<gene>
    <name evidence="1" type="ORF">A176_002403</name>
</gene>
<name>A0A0H4WPS0_9BACT</name>
<dbReference type="STRING" id="1297742.A176_002403"/>
<dbReference type="AlphaFoldDB" id="A0A0H4WPS0"/>
<dbReference type="EMBL" id="CP012109">
    <property type="protein sequence ID" value="AKQ65491.1"/>
    <property type="molecule type" value="Genomic_DNA"/>
</dbReference>
<dbReference type="Pfam" id="PF06996">
    <property type="entry name" value="T6SS_TssG"/>
    <property type="match status" value="1"/>
</dbReference>
<dbReference type="PATRIC" id="fig|1297742.4.peg.2426"/>
<evidence type="ECO:0000313" key="2">
    <source>
        <dbReference type="Proteomes" id="UP000009026"/>
    </source>
</evidence>
<dbReference type="OrthoDB" id="5502579at2"/>
<dbReference type="KEGG" id="mym:A176_002403"/>
<dbReference type="InterPro" id="IPR010732">
    <property type="entry name" value="T6SS_TssG-like"/>
</dbReference>
<sequence>MATSTLELTPIEARIAARARDFELGPLLRLLEAEGYAAEQILFESPAEPVSSAALVEAVTFHAVPYRRVVVTLNLGLLGANALLPSYFLEVAEQLPEPEVFFDFIRFFDHRLIEAFVRAVHPERDRALMGDWERTKGFYFRMLGVGSVTTLQSLFQLHFPELRVWSHRKAFRSASHGHDLRSGTSPLDGSGVLGFLYESDVPGFLVELHADEETDARVRGGRPSSIIGCVRSCCRCWRPSGCGWRWGCR</sequence>
<dbReference type="Proteomes" id="UP000009026">
    <property type="component" value="Chromosome"/>
</dbReference>
<keyword evidence="2" id="KW-1185">Reference proteome</keyword>
<dbReference type="RefSeq" id="WP_049872275.1">
    <property type="nucleotide sequence ID" value="NZ_CP012109.1"/>
</dbReference>